<accession>A0AAW8DA77</accession>
<name>A0AAW8DA77_9MICC</name>
<keyword evidence="2" id="KW-0456">Lyase</keyword>
<dbReference type="PANTHER" id="PTHR33993:SF14">
    <property type="entry name" value="GB|AAF24581.1"/>
    <property type="match status" value="1"/>
</dbReference>
<dbReference type="PANTHER" id="PTHR33993">
    <property type="entry name" value="GLYOXALASE-RELATED"/>
    <property type="match status" value="1"/>
</dbReference>
<feature type="domain" description="VOC" evidence="1">
    <location>
        <begin position="144"/>
        <end position="258"/>
    </location>
</feature>
<evidence type="ECO:0000313" key="5">
    <source>
        <dbReference type="Proteomes" id="UP001242995"/>
    </source>
</evidence>
<gene>
    <name evidence="2" type="ORF">J2S90_002787</name>
    <name evidence="3" type="ORF">J2S93_003115</name>
</gene>
<dbReference type="InterPro" id="IPR037523">
    <property type="entry name" value="VOC_core"/>
</dbReference>
<dbReference type="SUPFAM" id="SSF54593">
    <property type="entry name" value="Glyoxalase/Bleomycin resistance protein/Dihydroxybiphenyl dioxygenase"/>
    <property type="match status" value="2"/>
</dbReference>
<evidence type="ECO:0000313" key="2">
    <source>
        <dbReference type="EMBL" id="MDP9905816.1"/>
    </source>
</evidence>
<comment type="caution">
    <text evidence="2">The sequence shown here is derived from an EMBL/GenBank/DDBJ whole genome shotgun (WGS) entry which is preliminary data.</text>
</comment>
<dbReference type="InterPro" id="IPR052164">
    <property type="entry name" value="Anthracycline_SecMetBiosynth"/>
</dbReference>
<evidence type="ECO:0000313" key="3">
    <source>
        <dbReference type="EMBL" id="MDQ0181676.1"/>
    </source>
</evidence>
<dbReference type="Proteomes" id="UP001242995">
    <property type="component" value="Unassembled WGS sequence"/>
</dbReference>
<sequence>MPQVDSYKQGTPCWVDLSSSDIEASKAFYGDLFGWELDAMDAGNGMTYYMAKLQDRCVAGMMQQMPDMAAAGAPSFWANYLAVDSVDDAAERVTAAGGNVLFPPDSVPNGSGRMFFAADPTGAQIGFWEAGTHHGAGLVNEPGTVVWNELQTNDVPKAVAFYESVTGCSSETAAAGDLQEYTQLVVDGKSVGGAMKQPVEGMPPFWMTYFNVADVNESVAKAVELGAQVFAPAFDVPGVGRMAVLGDPAGAAFSLMAAESN</sequence>
<dbReference type="GO" id="GO:0016829">
    <property type="term" value="F:lyase activity"/>
    <property type="evidence" value="ECO:0007669"/>
    <property type="project" value="UniProtKB-KW"/>
</dbReference>
<organism evidence="2 5">
    <name type="scientific">Arthrobacter bambusae</name>
    <dbReference type="NCBI Taxonomy" id="1338426"/>
    <lineage>
        <taxon>Bacteria</taxon>
        <taxon>Bacillati</taxon>
        <taxon>Actinomycetota</taxon>
        <taxon>Actinomycetes</taxon>
        <taxon>Micrococcales</taxon>
        <taxon>Micrococcaceae</taxon>
        <taxon>Arthrobacter</taxon>
    </lineage>
</organism>
<feature type="domain" description="VOC" evidence="1">
    <location>
        <begin position="11"/>
        <end position="130"/>
    </location>
</feature>
<dbReference type="CDD" id="cd07247">
    <property type="entry name" value="SgaA_N_like"/>
    <property type="match status" value="2"/>
</dbReference>
<dbReference type="InterPro" id="IPR041581">
    <property type="entry name" value="Glyoxalase_6"/>
</dbReference>
<dbReference type="InterPro" id="IPR004360">
    <property type="entry name" value="Glyas_Fos-R_dOase_dom"/>
</dbReference>
<keyword evidence="4" id="KW-1185">Reference proteome</keyword>
<dbReference type="Proteomes" id="UP001230951">
    <property type="component" value="Unassembled WGS sequence"/>
</dbReference>
<reference evidence="2 4" key="1">
    <citation type="submission" date="2023-07" db="EMBL/GenBank/DDBJ databases">
        <title>Sorghum-associated microbial communities from plants grown in Nebraska, USA.</title>
        <authorList>
            <person name="Schachtman D."/>
        </authorList>
    </citation>
    <scope>NUCLEOTIDE SEQUENCE</scope>
    <source>
        <strain evidence="2">DS1006</strain>
        <strain evidence="3 4">DS1016</strain>
    </source>
</reference>
<dbReference type="EMBL" id="JAUSRG010000007">
    <property type="protein sequence ID" value="MDP9905816.1"/>
    <property type="molecule type" value="Genomic_DNA"/>
</dbReference>
<proteinExistence type="predicted"/>
<dbReference type="EMBL" id="JAUSTF010000007">
    <property type="protein sequence ID" value="MDQ0181676.1"/>
    <property type="molecule type" value="Genomic_DNA"/>
</dbReference>
<dbReference type="Pfam" id="PF00903">
    <property type="entry name" value="Glyoxalase"/>
    <property type="match status" value="1"/>
</dbReference>
<dbReference type="InterPro" id="IPR029068">
    <property type="entry name" value="Glyas_Bleomycin-R_OHBP_Dase"/>
</dbReference>
<dbReference type="Pfam" id="PF18029">
    <property type="entry name" value="Glyoxalase_6"/>
    <property type="match status" value="1"/>
</dbReference>
<dbReference type="RefSeq" id="WP_306962025.1">
    <property type="nucleotide sequence ID" value="NZ_JAUSRG010000007.1"/>
</dbReference>
<dbReference type="PROSITE" id="PS51819">
    <property type="entry name" value="VOC"/>
    <property type="match status" value="2"/>
</dbReference>
<evidence type="ECO:0000259" key="1">
    <source>
        <dbReference type="PROSITE" id="PS51819"/>
    </source>
</evidence>
<dbReference type="Gene3D" id="3.10.180.10">
    <property type="entry name" value="2,3-Dihydroxybiphenyl 1,2-Dioxygenase, domain 1"/>
    <property type="match status" value="2"/>
</dbReference>
<dbReference type="AlphaFoldDB" id="A0AAW8DA77"/>
<protein>
    <submittedName>
        <fullName evidence="2">Enzyme related to lactoylglutathione lyase</fullName>
    </submittedName>
</protein>
<evidence type="ECO:0000313" key="4">
    <source>
        <dbReference type="Proteomes" id="UP001230951"/>
    </source>
</evidence>